<feature type="domain" description="Ricin B lectin" evidence="4">
    <location>
        <begin position="142"/>
        <end position="247"/>
    </location>
</feature>
<dbReference type="SUPFAM" id="SSF53448">
    <property type="entry name" value="Nucleotide-diphospho-sugar transferases"/>
    <property type="match status" value="1"/>
</dbReference>
<dbReference type="PROSITE" id="PS50231">
    <property type="entry name" value="RICIN_B_LECTIN"/>
    <property type="match status" value="1"/>
</dbReference>
<dbReference type="Gene3D" id="2.80.10.50">
    <property type="match status" value="1"/>
</dbReference>
<proteinExistence type="predicted"/>
<keyword evidence="3" id="KW-1015">Disulfide bond</keyword>
<protein>
    <submittedName>
        <fullName evidence="5">GALNT</fullName>
        <ecNumber evidence="5">2.4.1.41</ecNumber>
    </submittedName>
</protein>
<keyword evidence="1 5" id="KW-0808">Transferase</keyword>
<evidence type="ECO:0000256" key="1">
    <source>
        <dbReference type="ARBA" id="ARBA00022679"/>
    </source>
</evidence>
<dbReference type="GO" id="GO:0006493">
    <property type="term" value="P:protein O-linked glycosylation"/>
    <property type="evidence" value="ECO:0007669"/>
    <property type="project" value="TreeGrafter"/>
</dbReference>
<gene>
    <name evidence="5" type="ORF">MEDL_21372</name>
</gene>
<accession>A0A8S3RL40</accession>
<dbReference type="GO" id="GO:0004653">
    <property type="term" value="F:polypeptide N-acetylgalactosaminyltransferase activity"/>
    <property type="evidence" value="ECO:0007669"/>
    <property type="project" value="UniProtKB-EC"/>
</dbReference>
<sequence length="262" mass="30779">MSYISGNQKYQIEVYNNISRSPTMAGGLFAISRAYFTYIGTYDDGMDIWGGENLEISFRIWMCGGTLETTPCSHVGHIFRKRSPYKWRKDVDVLRKNNIRLCEVWLDEYKQYYYDKIGIQSPSDYGNITSRIEIRKKLKCKSFEWYLKNVYPEMWVPGESLAYGQKVMYLTTTKEIRRDNGCVDYSGKPGIQMELCHQMRGNQEWEYREDNTLYHVFSQKCLEISQDGQTLSMNTCLGTDHQIWLWNRGGPQGPTRNWNSLD</sequence>
<evidence type="ECO:0000313" key="5">
    <source>
        <dbReference type="EMBL" id="CAG2207077.1"/>
    </source>
</evidence>
<dbReference type="Gene3D" id="3.90.550.10">
    <property type="entry name" value="Spore Coat Polysaccharide Biosynthesis Protein SpsA, Chain A"/>
    <property type="match status" value="1"/>
</dbReference>
<reference evidence="5" key="1">
    <citation type="submission" date="2021-03" db="EMBL/GenBank/DDBJ databases">
        <authorList>
            <person name="Bekaert M."/>
        </authorList>
    </citation>
    <scope>NUCLEOTIDE SEQUENCE</scope>
</reference>
<keyword evidence="2" id="KW-0430">Lectin</keyword>
<dbReference type="Pfam" id="PF00652">
    <property type="entry name" value="Ricin_B_lectin"/>
    <property type="match status" value="1"/>
</dbReference>
<dbReference type="PANTHER" id="PTHR11675">
    <property type="entry name" value="N-ACETYLGALACTOSAMINYLTRANSFERASE"/>
    <property type="match status" value="1"/>
</dbReference>
<dbReference type="OrthoDB" id="6119243at2759"/>
<keyword evidence="5" id="KW-0328">Glycosyltransferase</keyword>
<organism evidence="5 6">
    <name type="scientific">Mytilus edulis</name>
    <name type="common">Blue mussel</name>
    <dbReference type="NCBI Taxonomy" id="6550"/>
    <lineage>
        <taxon>Eukaryota</taxon>
        <taxon>Metazoa</taxon>
        <taxon>Spiralia</taxon>
        <taxon>Lophotrochozoa</taxon>
        <taxon>Mollusca</taxon>
        <taxon>Bivalvia</taxon>
        <taxon>Autobranchia</taxon>
        <taxon>Pteriomorphia</taxon>
        <taxon>Mytilida</taxon>
        <taxon>Mytiloidea</taxon>
        <taxon>Mytilidae</taxon>
        <taxon>Mytilinae</taxon>
        <taxon>Mytilus</taxon>
    </lineage>
</organism>
<evidence type="ECO:0000313" key="6">
    <source>
        <dbReference type="Proteomes" id="UP000683360"/>
    </source>
</evidence>
<keyword evidence="6" id="KW-1185">Reference proteome</keyword>
<dbReference type="Proteomes" id="UP000683360">
    <property type="component" value="Unassembled WGS sequence"/>
</dbReference>
<evidence type="ECO:0000256" key="3">
    <source>
        <dbReference type="ARBA" id="ARBA00023157"/>
    </source>
</evidence>
<evidence type="ECO:0000256" key="2">
    <source>
        <dbReference type="ARBA" id="ARBA00022734"/>
    </source>
</evidence>
<dbReference type="EMBL" id="CAJPWZ010001070">
    <property type="protein sequence ID" value="CAG2207077.1"/>
    <property type="molecule type" value="Genomic_DNA"/>
</dbReference>
<dbReference type="PANTHER" id="PTHR11675:SF131">
    <property type="entry name" value="POLYPEPTIDE N-ACETYLGALACTOSAMINYLTRANSFERASE 9-RELATED"/>
    <property type="match status" value="1"/>
</dbReference>
<dbReference type="AlphaFoldDB" id="A0A8S3RL40"/>
<dbReference type="InterPro" id="IPR029044">
    <property type="entry name" value="Nucleotide-diphossugar_trans"/>
</dbReference>
<dbReference type="EC" id="2.4.1.41" evidence="5"/>
<dbReference type="SUPFAM" id="SSF50370">
    <property type="entry name" value="Ricin B-like lectins"/>
    <property type="match status" value="1"/>
</dbReference>
<dbReference type="InterPro" id="IPR027791">
    <property type="entry name" value="Galactosyl_T_C"/>
</dbReference>
<evidence type="ECO:0000259" key="4">
    <source>
        <dbReference type="SMART" id="SM00458"/>
    </source>
</evidence>
<name>A0A8S3RL40_MYTED</name>
<dbReference type="InterPro" id="IPR035992">
    <property type="entry name" value="Ricin_B-like_lectins"/>
</dbReference>
<dbReference type="Pfam" id="PF02709">
    <property type="entry name" value="Glyco_transf_7C"/>
    <property type="match status" value="1"/>
</dbReference>
<dbReference type="GO" id="GO:0030246">
    <property type="term" value="F:carbohydrate binding"/>
    <property type="evidence" value="ECO:0007669"/>
    <property type="project" value="UniProtKB-KW"/>
</dbReference>
<comment type="caution">
    <text evidence="5">The sequence shown here is derived from an EMBL/GenBank/DDBJ whole genome shotgun (WGS) entry which is preliminary data.</text>
</comment>
<dbReference type="InterPro" id="IPR000772">
    <property type="entry name" value="Ricin_B_lectin"/>
</dbReference>
<dbReference type="SMART" id="SM00458">
    <property type="entry name" value="RICIN"/>
    <property type="match status" value="1"/>
</dbReference>
<dbReference type="GO" id="GO:0005794">
    <property type="term" value="C:Golgi apparatus"/>
    <property type="evidence" value="ECO:0007669"/>
    <property type="project" value="TreeGrafter"/>
</dbReference>